<sequence>MFNVCQARETDGEHVKLGLGRVVDLIENIFKGTGTFFHPASEGGAIGSCGPKASDHSRICAMNIKQYGKASRKSPWCFVQLRVKYKGKETYCTVTDCCPGCNEGSLDMTPEVFNDLAHPNVGVIPIEWCVVGYRGSAS</sequence>
<reference evidence="3 4" key="1">
    <citation type="submission" date="2016-03" db="EMBL/GenBank/DDBJ databases">
        <title>Choanephora cucurbitarum.</title>
        <authorList>
            <person name="Min B."/>
            <person name="Park H."/>
            <person name="Park J.-H."/>
            <person name="Shin H.-D."/>
            <person name="Choi I.-G."/>
        </authorList>
    </citation>
    <scope>NUCLEOTIDE SEQUENCE [LARGE SCALE GENOMIC DNA]</scope>
    <source>
        <strain evidence="3 4">KUS-F28377</strain>
    </source>
</reference>
<dbReference type="AlphaFoldDB" id="A0A1C7NB86"/>
<gene>
    <name evidence="3" type="ORF">A0J61_07351</name>
</gene>
<dbReference type="InterPro" id="IPR051477">
    <property type="entry name" value="Expansin_CellWall"/>
</dbReference>
<dbReference type="STRING" id="101091.A0A1C7NB86"/>
<protein>
    <recommendedName>
        <fullName evidence="2">RlpA-like protein double-psi beta-barrel domain-containing protein</fullName>
    </recommendedName>
</protein>
<keyword evidence="1" id="KW-0732">Signal</keyword>
<comment type="caution">
    <text evidence="3">The sequence shown here is derived from an EMBL/GenBank/DDBJ whole genome shotgun (WGS) entry which is preliminary data.</text>
</comment>
<evidence type="ECO:0000313" key="3">
    <source>
        <dbReference type="EMBL" id="OBZ84604.1"/>
    </source>
</evidence>
<organism evidence="3 4">
    <name type="scientific">Choanephora cucurbitarum</name>
    <dbReference type="NCBI Taxonomy" id="101091"/>
    <lineage>
        <taxon>Eukaryota</taxon>
        <taxon>Fungi</taxon>
        <taxon>Fungi incertae sedis</taxon>
        <taxon>Mucoromycota</taxon>
        <taxon>Mucoromycotina</taxon>
        <taxon>Mucoromycetes</taxon>
        <taxon>Mucorales</taxon>
        <taxon>Mucorineae</taxon>
        <taxon>Choanephoraceae</taxon>
        <taxon>Choanephoroideae</taxon>
        <taxon>Choanephora</taxon>
    </lineage>
</organism>
<name>A0A1C7NB86_9FUNG</name>
<dbReference type="InterPro" id="IPR036908">
    <property type="entry name" value="RlpA-like_sf"/>
</dbReference>
<dbReference type="Pfam" id="PF03330">
    <property type="entry name" value="DPBB_1"/>
    <property type="match status" value="1"/>
</dbReference>
<dbReference type="InterPro" id="IPR009009">
    <property type="entry name" value="RlpA-like_DPBB"/>
</dbReference>
<dbReference type="PANTHER" id="PTHR31836:SF28">
    <property type="entry name" value="SRCR DOMAIN-CONTAINING PROTEIN-RELATED"/>
    <property type="match status" value="1"/>
</dbReference>
<dbReference type="SUPFAM" id="SSF50685">
    <property type="entry name" value="Barwin-like endoglucanases"/>
    <property type="match status" value="1"/>
</dbReference>
<dbReference type="Gene3D" id="2.40.40.10">
    <property type="entry name" value="RlpA-like domain"/>
    <property type="match status" value="1"/>
</dbReference>
<evidence type="ECO:0000259" key="2">
    <source>
        <dbReference type="Pfam" id="PF03330"/>
    </source>
</evidence>
<proteinExistence type="predicted"/>
<evidence type="ECO:0000313" key="4">
    <source>
        <dbReference type="Proteomes" id="UP000093000"/>
    </source>
</evidence>
<dbReference type="OrthoDB" id="623670at2759"/>
<keyword evidence="4" id="KW-1185">Reference proteome</keyword>
<accession>A0A1C7NB86</accession>
<dbReference type="InParanoid" id="A0A1C7NB86"/>
<dbReference type="PANTHER" id="PTHR31836">
    <property type="match status" value="1"/>
</dbReference>
<dbReference type="Proteomes" id="UP000093000">
    <property type="component" value="Unassembled WGS sequence"/>
</dbReference>
<evidence type="ECO:0000256" key="1">
    <source>
        <dbReference type="ARBA" id="ARBA00022729"/>
    </source>
</evidence>
<dbReference type="EMBL" id="LUGH01000490">
    <property type="protein sequence ID" value="OBZ84604.1"/>
    <property type="molecule type" value="Genomic_DNA"/>
</dbReference>
<dbReference type="CDD" id="cd22191">
    <property type="entry name" value="DPBB_RlpA_EXP_N-like"/>
    <property type="match status" value="1"/>
</dbReference>
<feature type="domain" description="RlpA-like protein double-psi beta-barrel" evidence="2">
    <location>
        <begin position="63"/>
        <end position="127"/>
    </location>
</feature>